<proteinExistence type="predicted"/>
<reference evidence="3 4" key="1">
    <citation type="submission" date="2020-01" db="EMBL/GenBank/DDBJ databases">
        <title>A novel Bacillus sp. from Pasinler.</title>
        <authorList>
            <person name="Adiguzel A."/>
            <person name="Ay H."/>
            <person name="Baltaci M.O."/>
        </authorList>
    </citation>
    <scope>NUCLEOTIDE SEQUENCE [LARGE SCALE GENOMIC DNA]</scope>
    <source>
        <strain evidence="3 4">P1</strain>
    </source>
</reference>
<feature type="domain" description="Glycosyltransferase subfamily 4-like N-terminal" evidence="2">
    <location>
        <begin position="3"/>
        <end position="154"/>
    </location>
</feature>
<dbReference type="RefSeq" id="WP_161920506.1">
    <property type="nucleotide sequence ID" value="NZ_JAACYS010000030.1"/>
</dbReference>
<dbReference type="Pfam" id="PF13439">
    <property type="entry name" value="Glyco_transf_4"/>
    <property type="match status" value="1"/>
</dbReference>
<organism evidence="3 4">
    <name type="scientific">Pallidibacillus pasinlerensis</name>
    <dbReference type="NCBI Taxonomy" id="2703818"/>
    <lineage>
        <taxon>Bacteria</taxon>
        <taxon>Bacillati</taxon>
        <taxon>Bacillota</taxon>
        <taxon>Bacilli</taxon>
        <taxon>Bacillales</taxon>
        <taxon>Bacillaceae</taxon>
        <taxon>Pallidibacillus</taxon>
    </lineage>
</organism>
<name>A0ABX0A587_9BACI</name>
<dbReference type="PANTHER" id="PTHR12526">
    <property type="entry name" value="GLYCOSYLTRANSFERASE"/>
    <property type="match status" value="1"/>
</dbReference>
<dbReference type="Proteomes" id="UP000743899">
    <property type="component" value="Unassembled WGS sequence"/>
</dbReference>
<dbReference type="EMBL" id="JAACYS010000030">
    <property type="protein sequence ID" value="NCU17676.1"/>
    <property type="molecule type" value="Genomic_DNA"/>
</dbReference>
<dbReference type="InterPro" id="IPR001296">
    <property type="entry name" value="Glyco_trans_1"/>
</dbReference>
<dbReference type="Gene3D" id="3.40.50.2000">
    <property type="entry name" value="Glycogen Phosphorylase B"/>
    <property type="match status" value="2"/>
</dbReference>
<dbReference type="InterPro" id="IPR028098">
    <property type="entry name" value="Glyco_trans_4-like_N"/>
</dbReference>
<dbReference type="PANTHER" id="PTHR12526:SF638">
    <property type="entry name" value="SPORE COAT PROTEIN SA"/>
    <property type="match status" value="1"/>
</dbReference>
<gene>
    <name evidence="3" type="ORF">GW534_07890</name>
</gene>
<feature type="domain" description="Glycosyl transferase family 1" evidence="1">
    <location>
        <begin position="165"/>
        <end position="316"/>
    </location>
</feature>
<evidence type="ECO:0000259" key="2">
    <source>
        <dbReference type="Pfam" id="PF13439"/>
    </source>
</evidence>
<evidence type="ECO:0000313" key="4">
    <source>
        <dbReference type="Proteomes" id="UP000743899"/>
    </source>
</evidence>
<dbReference type="CDD" id="cd03801">
    <property type="entry name" value="GT4_PimA-like"/>
    <property type="match status" value="1"/>
</dbReference>
<evidence type="ECO:0000313" key="3">
    <source>
        <dbReference type="EMBL" id="NCU17676.1"/>
    </source>
</evidence>
<dbReference type="SUPFAM" id="SSF53756">
    <property type="entry name" value="UDP-Glycosyltransferase/glycogen phosphorylase"/>
    <property type="match status" value="1"/>
</dbReference>
<protein>
    <submittedName>
        <fullName evidence="3">Glycosyltransferase family 4 protein</fullName>
    </submittedName>
</protein>
<keyword evidence="4" id="KW-1185">Reference proteome</keyword>
<evidence type="ECO:0000259" key="1">
    <source>
        <dbReference type="Pfam" id="PF00534"/>
    </source>
</evidence>
<dbReference type="Pfam" id="PF00534">
    <property type="entry name" value="Glycos_transf_1"/>
    <property type="match status" value="1"/>
</dbReference>
<accession>A0ABX0A587</accession>
<comment type="caution">
    <text evidence="3">The sequence shown here is derived from an EMBL/GenBank/DDBJ whole genome shotgun (WGS) entry which is preliminary data.</text>
</comment>
<sequence length="353" mass="40130">MFHILSLLKQLKNSVNVTLGVFHDEVMAAKARSLGINVKVFKQHSQFDLTVAKEIKEYIQDHNIDILHSHGARANFISLFVKPRKNFKWYLTVHSNPLDDFINQGIKGKVFTKLNIRAIKSADQVIAISERFKNDLIQLGVNGQKIDTILNGIDFNIKPKTRYNREMLDLKEDDFVIIMIARLEPVKDHETAFRGLKEALSKEGNIKLLLVGDGSRYEELQNVAEEMGLSENVLFLGQRNDVTELLTIGDITILTSLSESFPLVLLESARAKKPVITTDVGGVKSLIPNEDYGYIINVGDADQLAERILNYYEMKENGKIEERGELLYQHASENFSEEAFAQSVLNIYKKYTR</sequence>